<dbReference type="Proteomes" id="UP000821845">
    <property type="component" value="Chromosome 6"/>
</dbReference>
<gene>
    <name evidence="1" type="ORF">HPB50_000849</name>
</gene>
<accession>A0ACB7S228</accession>
<evidence type="ECO:0000313" key="1">
    <source>
        <dbReference type="EMBL" id="KAH6927217.1"/>
    </source>
</evidence>
<organism evidence="1 2">
    <name type="scientific">Hyalomma asiaticum</name>
    <name type="common">Tick</name>
    <dbReference type="NCBI Taxonomy" id="266040"/>
    <lineage>
        <taxon>Eukaryota</taxon>
        <taxon>Metazoa</taxon>
        <taxon>Ecdysozoa</taxon>
        <taxon>Arthropoda</taxon>
        <taxon>Chelicerata</taxon>
        <taxon>Arachnida</taxon>
        <taxon>Acari</taxon>
        <taxon>Parasitiformes</taxon>
        <taxon>Ixodida</taxon>
        <taxon>Ixodoidea</taxon>
        <taxon>Ixodidae</taxon>
        <taxon>Hyalomminae</taxon>
        <taxon>Hyalomma</taxon>
    </lineage>
</organism>
<sequence length="838" mass="93600">MEDDSDADIYSGLGDYGSESPPDKKDSRLASAAELDLLDSSVLPKQDSPVKNARCSQSNDSRSPGRELERDSAAESCFDPVRSSSVRNDSEDKRSAVSAEFDSSDTSVLPKQANSGQKHQVPKTVAVLCPAKSLVAHAAKPSTPAASVGDQKTIVALKKENEMLRHNISILFKTAKHLVDSKEREITSLKRRLDNLVFKRNQGSKSSGPHFAASEGAWQKHSSSRAVTFRSIHDSHLQDPSRRKQPLLSLPVDGASTRDAQHHYQERSESSHGAPKKPTTPSSHHFPLQQHSQHPQSVTPTKAKADMSEDLQRLYQYNSVRPENRTDFSRVPTLATAPKKKEGASRGGVVTPTKSAAQRNARRLVRNSIKNVIYSPSKQPRRLEAHNKAGYSPMKRGASERTEFAERRGSTQHKKRNAFRSEIPPENWEWEPHAKQPRTPPHVSSRVSERPRSPHQSRPAELVNKCYSSLPLRKKDVPEEPQTSPQDQTETCSGELSCTSLRARKVVKGPHTPPGEYPEEWTVRKLETPPLEDRVATGERQTNAENQHTEPPAVKSDVAKSRETSKNVVPVGLGRLSEEPQRDVHLGIKRRRSPGELACRKRVPVNSSTVEKALRCTSPGRGLAVESRRDCSPRDFGNPPTKRRRSRSRSFSTSPPPRPHSPWQHSQAHRTSVHDRLGDYPRMRRIPSHHRRSPEDRSVHRRLRDHYSPVPRRRHRTERPVHSPSPPRPGRTSKRQLSPERRPKRPLVRDKVTKEHPLHEQPSKRPLKSISTVAGSVTLVQADESTGVCREAKDMRSPHETTAPPLESDALRTDSVVDVVKETKDVADVAALCDSGDG</sequence>
<protein>
    <submittedName>
        <fullName evidence="1">Uncharacterized protein</fullName>
    </submittedName>
</protein>
<keyword evidence="2" id="KW-1185">Reference proteome</keyword>
<comment type="caution">
    <text evidence="1">The sequence shown here is derived from an EMBL/GenBank/DDBJ whole genome shotgun (WGS) entry which is preliminary data.</text>
</comment>
<reference evidence="1" key="1">
    <citation type="submission" date="2020-05" db="EMBL/GenBank/DDBJ databases">
        <title>Large-scale comparative analyses of tick genomes elucidate their genetic diversity and vector capacities.</title>
        <authorList>
            <person name="Jia N."/>
            <person name="Wang J."/>
            <person name="Shi W."/>
            <person name="Du L."/>
            <person name="Sun Y."/>
            <person name="Zhan W."/>
            <person name="Jiang J."/>
            <person name="Wang Q."/>
            <person name="Zhang B."/>
            <person name="Ji P."/>
            <person name="Sakyi L.B."/>
            <person name="Cui X."/>
            <person name="Yuan T."/>
            <person name="Jiang B."/>
            <person name="Yang W."/>
            <person name="Lam T.T.-Y."/>
            <person name="Chang Q."/>
            <person name="Ding S."/>
            <person name="Wang X."/>
            <person name="Zhu J."/>
            <person name="Ruan X."/>
            <person name="Zhao L."/>
            <person name="Wei J."/>
            <person name="Que T."/>
            <person name="Du C."/>
            <person name="Cheng J."/>
            <person name="Dai P."/>
            <person name="Han X."/>
            <person name="Huang E."/>
            <person name="Gao Y."/>
            <person name="Liu J."/>
            <person name="Shao H."/>
            <person name="Ye R."/>
            <person name="Li L."/>
            <person name="Wei W."/>
            <person name="Wang X."/>
            <person name="Wang C."/>
            <person name="Yang T."/>
            <person name="Huo Q."/>
            <person name="Li W."/>
            <person name="Guo W."/>
            <person name="Chen H."/>
            <person name="Zhou L."/>
            <person name="Ni X."/>
            <person name="Tian J."/>
            <person name="Zhou Y."/>
            <person name="Sheng Y."/>
            <person name="Liu T."/>
            <person name="Pan Y."/>
            <person name="Xia L."/>
            <person name="Li J."/>
            <person name="Zhao F."/>
            <person name="Cao W."/>
        </authorList>
    </citation>
    <scope>NUCLEOTIDE SEQUENCE</scope>
    <source>
        <strain evidence="1">Hyas-2018</strain>
    </source>
</reference>
<name>A0ACB7S228_HYAAI</name>
<dbReference type="EMBL" id="CM023486">
    <property type="protein sequence ID" value="KAH6927217.1"/>
    <property type="molecule type" value="Genomic_DNA"/>
</dbReference>
<evidence type="ECO:0000313" key="2">
    <source>
        <dbReference type="Proteomes" id="UP000821845"/>
    </source>
</evidence>
<proteinExistence type="predicted"/>